<dbReference type="SMART" id="SM01130">
    <property type="entry name" value="DHDPS"/>
    <property type="match status" value="1"/>
</dbReference>
<dbReference type="SUPFAM" id="SSF51569">
    <property type="entry name" value="Aldolase"/>
    <property type="match status" value="1"/>
</dbReference>
<dbReference type="EC" id="4.1.3.3" evidence="5"/>
<keyword evidence="6" id="KW-0963">Cytoplasm</keyword>
<evidence type="ECO:0000256" key="9">
    <source>
        <dbReference type="ARBA" id="ARBA00023277"/>
    </source>
</evidence>
<gene>
    <name evidence="11" type="ORF">MAR_027623</name>
</gene>
<evidence type="ECO:0000256" key="8">
    <source>
        <dbReference type="ARBA" id="ARBA00023270"/>
    </source>
</evidence>
<comment type="subunit">
    <text evidence="4">Homotetramer.</text>
</comment>
<name>A0ABY7EU13_MYAAR</name>
<accession>A0ABY7EU13</accession>
<evidence type="ECO:0000256" key="4">
    <source>
        <dbReference type="ARBA" id="ARBA00011881"/>
    </source>
</evidence>
<evidence type="ECO:0000256" key="7">
    <source>
        <dbReference type="ARBA" id="ARBA00023239"/>
    </source>
</evidence>
<dbReference type="EMBL" id="CP111019">
    <property type="protein sequence ID" value="WAR13443.1"/>
    <property type="molecule type" value="Genomic_DNA"/>
</dbReference>
<reference evidence="11" key="1">
    <citation type="submission" date="2022-11" db="EMBL/GenBank/DDBJ databases">
        <title>Centuries of genome instability and evolution in soft-shell clam transmissible cancer (bioRxiv).</title>
        <authorList>
            <person name="Hart S.F.M."/>
            <person name="Yonemitsu M.A."/>
            <person name="Giersch R.M."/>
            <person name="Beal B.F."/>
            <person name="Arriagada G."/>
            <person name="Davis B.W."/>
            <person name="Ostrander E.A."/>
            <person name="Goff S.P."/>
            <person name="Metzger M.J."/>
        </authorList>
    </citation>
    <scope>NUCLEOTIDE SEQUENCE</scope>
    <source>
        <strain evidence="11">MELC-2E11</strain>
        <tissue evidence="11">Siphon/mantle</tissue>
    </source>
</reference>
<keyword evidence="8" id="KW-0704">Schiff base</keyword>
<evidence type="ECO:0000256" key="1">
    <source>
        <dbReference type="ARBA" id="ARBA00004496"/>
    </source>
</evidence>
<evidence type="ECO:0000256" key="5">
    <source>
        <dbReference type="ARBA" id="ARBA00012911"/>
    </source>
</evidence>
<keyword evidence="9" id="KW-0119">Carbohydrate metabolism</keyword>
<dbReference type="PRINTS" id="PR00146">
    <property type="entry name" value="DHPICSNTHASE"/>
</dbReference>
<evidence type="ECO:0000256" key="3">
    <source>
        <dbReference type="ARBA" id="ARBA00006324"/>
    </source>
</evidence>
<comment type="catalytic activity">
    <reaction evidence="10">
        <text>aceneuramate = aldehydo-N-acetyl-D-mannosamine + pyruvate</text>
        <dbReference type="Rhea" id="RHEA:23296"/>
        <dbReference type="ChEBI" id="CHEBI:15361"/>
        <dbReference type="ChEBI" id="CHEBI:17122"/>
        <dbReference type="ChEBI" id="CHEBI:173083"/>
        <dbReference type="EC" id="4.1.3.3"/>
    </reaction>
</comment>
<dbReference type="InterPro" id="IPR013785">
    <property type="entry name" value="Aldolase_TIM"/>
</dbReference>
<dbReference type="PANTHER" id="PTHR12128:SF21">
    <property type="entry name" value="N-ACETYLNEURAMINATE LYASE"/>
    <property type="match status" value="1"/>
</dbReference>
<protein>
    <recommendedName>
        <fullName evidence="5">N-acetylneuraminate lyase</fullName>
        <ecNumber evidence="5">4.1.3.3</ecNumber>
    </recommendedName>
</protein>
<evidence type="ECO:0000256" key="10">
    <source>
        <dbReference type="ARBA" id="ARBA00044906"/>
    </source>
</evidence>
<dbReference type="Proteomes" id="UP001164746">
    <property type="component" value="Chromosome 8"/>
</dbReference>
<comment type="pathway">
    <text evidence="2">Amino-sugar metabolism; N-acetylneuraminate degradation.</text>
</comment>
<dbReference type="Pfam" id="PF00701">
    <property type="entry name" value="DHDPS"/>
    <property type="match status" value="1"/>
</dbReference>
<evidence type="ECO:0000256" key="6">
    <source>
        <dbReference type="ARBA" id="ARBA00022490"/>
    </source>
</evidence>
<evidence type="ECO:0000256" key="2">
    <source>
        <dbReference type="ARBA" id="ARBA00004878"/>
    </source>
</evidence>
<evidence type="ECO:0000313" key="12">
    <source>
        <dbReference type="Proteomes" id="UP001164746"/>
    </source>
</evidence>
<dbReference type="Gene3D" id="3.20.20.70">
    <property type="entry name" value="Aldolase class I"/>
    <property type="match status" value="1"/>
</dbReference>
<keyword evidence="12" id="KW-1185">Reference proteome</keyword>
<comment type="subcellular location">
    <subcellularLocation>
        <location evidence="1">Cytoplasm</location>
    </subcellularLocation>
</comment>
<keyword evidence="7" id="KW-0456">Lyase</keyword>
<organism evidence="11 12">
    <name type="scientific">Mya arenaria</name>
    <name type="common">Soft-shell clam</name>
    <dbReference type="NCBI Taxonomy" id="6604"/>
    <lineage>
        <taxon>Eukaryota</taxon>
        <taxon>Metazoa</taxon>
        <taxon>Spiralia</taxon>
        <taxon>Lophotrochozoa</taxon>
        <taxon>Mollusca</taxon>
        <taxon>Bivalvia</taxon>
        <taxon>Autobranchia</taxon>
        <taxon>Heteroconchia</taxon>
        <taxon>Euheterodonta</taxon>
        <taxon>Imparidentia</taxon>
        <taxon>Neoheterodontei</taxon>
        <taxon>Myida</taxon>
        <taxon>Myoidea</taxon>
        <taxon>Myidae</taxon>
        <taxon>Mya</taxon>
    </lineage>
</organism>
<dbReference type="InterPro" id="IPR002220">
    <property type="entry name" value="DapA-like"/>
</dbReference>
<sequence length="221" mass="24492">MTADGEVDYDKYETYCQYLVDRGITQIYVNGTTGEGFSLTLEERKKVVETWINVGKKTGKIKQIVVQVGALNLHDTIAMVQHAKKVGADAIATVPPLFYKPKTIDNLIKYCREVANAAPELPFYFYHLPSLTGVEPNVEDFLKAASAEIPSLVGVKFSSKDLVDMLGCVHVPAPHRDDGKYNLVFERAHIQLVYGSIGTLLRGRWLHAGGYGAAIRHNALR</sequence>
<evidence type="ECO:0000313" key="11">
    <source>
        <dbReference type="EMBL" id="WAR13443.1"/>
    </source>
</evidence>
<proteinExistence type="inferred from homology"/>
<dbReference type="PANTHER" id="PTHR12128">
    <property type="entry name" value="DIHYDRODIPICOLINATE SYNTHASE"/>
    <property type="match status" value="1"/>
</dbReference>
<comment type="similarity">
    <text evidence="3">Belongs to the DapA family. NanA subfamily.</text>
</comment>